<dbReference type="PANTHER" id="PTHR36450:SF1">
    <property type="entry name" value="THIOREDOXIN"/>
    <property type="match status" value="1"/>
</dbReference>
<dbReference type="KEGG" id="daw:HS1_001740"/>
<reference evidence="2 3" key="1">
    <citation type="submission" date="2015-10" db="EMBL/GenBank/DDBJ databases">
        <title>Candidatus Desulfofervidus auxilii, a hydrogenotrophic sulfate-reducing bacterium involved in the thermophilic anaerobic oxidation of methane.</title>
        <authorList>
            <person name="Krukenberg V."/>
            <person name="Richter M."/>
            <person name="Wegener G."/>
        </authorList>
    </citation>
    <scope>NUCLEOTIDE SEQUENCE [LARGE SCALE GENOMIC DNA]</scope>
    <source>
        <strain evidence="2 3">HS1</strain>
    </source>
</reference>
<dbReference type="NCBIfam" id="TIGR00412">
    <property type="entry name" value="redox_disulf_2"/>
    <property type="match status" value="1"/>
</dbReference>
<dbReference type="Gene3D" id="3.40.30.10">
    <property type="entry name" value="Glutaredoxin"/>
    <property type="match status" value="1"/>
</dbReference>
<name>A0A7U4TH64_DESA2</name>
<dbReference type="AlphaFoldDB" id="A0A7U4TH64"/>
<evidence type="ECO:0000313" key="2">
    <source>
        <dbReference type="EMBL" id="AMM41534.1"/>
    </source>
</evidence>
<dbReference type="OrthoDB" id="5431858at2"/>
<keyword evidence="3" id="KW-1185">Reference proteome</keyword>
<dbReference type="InterPro" id="IPR005243">
    <property type="entry name" value="THIRX-like_proc"/>
</dbReference>
<dbReference type="SUPFAM" id="SSF52833">
    <property type="entry name" value="Thioredoxin-like"/>
    <property type="match status" value="1"/>
</dbReference>
<dbReference type="RefSeq" id="WP_082757742.1">
    <property type="nucleotide sequence ID" value="NZ_CP013015.1"/>
</dbReference>
<evidence type="ECO:0000259" key="1">
    <source>
        <dbReference type="Pfam" id="PF13192"/>
    </source>
</evidence>
<dbReference type="InterPro" id="IPR036249">
    <property type="entry name" value="Thioredoxin-like_sf"/>
</dbReference>
<sequence length="170" mass="19391">MKDISKINVNGQLIGIIGLKTALEEIAQIKNKYSEKELKQRLFQCLKRKNYIPAKPEIEKSYKEAFWREFKKYLGEPVKEKPTQGIIILGPGCPSCDRLMEEVLQVLNEMKVALSVEHITDPTEIRKYGLLATPALIINGKLKVSGRVPSKGMIKKWIEESLREGSHEKN</sequence>
<feature type="domain" description="Thioredoxin-like fold" evidence="1">
    <location>
        <begin position="86"/>
        <end position="159"/>
    </location>
</feature>
<proteinExistence type="predicted"/>
<accession>A0A7U4TH64</accession>
<evidence type="ECO:0000313" key="3">
    <source>
        <dbReference type="Proteomes" id="UP000070560"/>
    </source>
</evidence>
<dbReference type="Pfam" id="PF13192">
    <property type="entry name" value="Thioredoxin_3"/>
    <property type="match status" value="1"/>
</dbReference>
<dbReference type="Proteomes" id="UP000070560">
    <property type="component" value="Chromosome"/>
</dbReference>
<dbReference type="EMBL" id="CP013015">
    <property type="protein sequence ID" value="AMM41534.1"/>
    <property type="molecule type" value="Genomic_DNA"/>
</dbReference>
<dbReference type="PANTHER" id="PTHR36450">
    <property type="entry name" value="THIOREDOXIN"/>
    <property type="match status" value="1"/>
</dbReference>
<protein>
    <submittedName>
        <fullName evidence="2">Redox-active disulfide protein 2</fullName>
    </submittedName>
</protein>
<gene>
    <name evidence="2" type="ORF">HS1_001740</name>
</gene>
<dbReference type="InterPro" id="IPR012336">
    <property type="entry name" value="Thioredoxin-like_fold"/>
</dbReference>
<organism evidence="2 3">
    <name type="scientific">Desulfofervidus auxilii</name>
    <dbReference type="NCBI Taxonomy" id="1621989"/>
    <lineage>
        <taxon>Bacteria</taxon>
        <taxon>Pseudomonadati</taxon>
        <taxon>Thermodesulfobacteriota</taxon>
        <taxon>Candidatus Desulfofervidia</taxon>
        <taxon>Candidatus Desulfofervidales</taxon>
        <taxon>Candidatus Desulfofervidaceae</taxon>
        <taxon>Candidatus Desulfofervidus</taxon>
    </lineage>
</organism>